<protein>
    <submittedName>
        <fullName evidence="1">Uncharacterized protein</fullName>
    </submittedName>
</protein>
<dbReference type="Pfam" id="PF25735">
    <property type="entry name" value="Phage_L5_gp82"/>
    <property type="match status" value="1"/>
</dbReference>
<comment type="caution">
    <text evidence="1">The sequence shown here is derived from an EMBL/GenBank/DDBJ whole genome shotgun (WGS) entry which is preliminary data.</text>
</comment>
<proteinExistence type="predicted"/>
<dbReference type="Proteomes" id="UP000632222">
    <property type="component" value="Unassembled WGS sequence"/>
</dbReference>
<accession>A0ABQ2D1X7</accession>
<organism evidence="1 2">
    <name type="scientific">Deinococcus roseus</name>
    <dbReference type="NCBI Taxonomy" id="392414"/>
    <lineage>
        <taxon>Bacteria</taxon>
        <taxon>Thermotogati</taxon>
        <taxon>Deinococcota</taxon>
        <taxon>Deinococci</taxon>
        <taxon>Deinococcales</taxon>
        <taxon>Deinococcaceae</taxon>
        <taxon>Deinococcus</taxon>
    </lineage>
</organism>
<evidence type="ECO:0000313" key="1">
    <source>
        <dbReference type="EMBL" id="GGJ42337.1"/>
    </source>
</evidence>
<reference evidence="2" key="1">
    <citation type="journal article" date="2019" name="Int. J. Syst. Evol. Microbiol.">
        <title>The Global Catalogue of Microorganisms (GCM) 10K type strain sequencing project: providing services to taxonomists for standard genome sequencing and annotation.</title>
        <authorList>
            <consortium name="The Broad Institute Genomics Platform"/>
            <consortium name="The Broad Institute Genome Sequencing Center for Infectious Disease"/>
            <person name="Wu L."/>
            <person name="Ma J."/>
        </authorList>
    </citation>
    <scope>NUCLEOTIDE SEQUENCE [LARGE SCALE GENOMIC DNA]</scope>
    <source>
        <strain evidence="2">JCM 14370</strain>
    </source>
</reference>
<gene>
    <name evidence="1" type="ORF">GCM10008938_30570</name>
</gene>
<sequence>MVKVAKNLHKRQYSLREKGRVVGYASTLTLQHCTFEVNETTRQRVMRRGQKEVHAFVVGDRIADQPVPAEAVQIGYNPFLQGQFFRKDSGAAIQHALEVYFTPQGVFALGVS</sequence>
<keyword evidence="2" id="KW-1185">Reference proteome</keyword>
<dbReference type="EMBL" id="BMOD01000012">
    <property type="protein sequence ID" value="GGJ42337.1"/>
    <property type="molecule type" value="Genomic_DNA"/>
</dbReference>
<dbReference type="InterPro" id="IPR058002">
    <property type="entry name" value="Gp82"/>
</dbReference>
<evidence type="ECO:0000313" key="2">
    <source>
        <dbReference type="Proteomes" id="UP000632222"/>
    </source>
</evidence>
<name>A0ABQ2D1X7_9DEIO</name>